<reference evidence="10 11" key="1">
    <citation type="submission" date="2019-12" db="EMBL/GenBank/DDBJ databases">
        <title>Novel species isolated from a subtropical stream in China.</title>
        <authorList>
            <person name="Lu H."/>
        </authorList>
    </citation>
    <scope>NUCLEOTIDE SEQUENCE [LARGE SCALE GENOMIC DNA]</scope>
    <source>
        <strain evidence="10 11">FT94W</strain>
    </source>
</reference>
<dbReference type="PANTHER" id="PTHR30329:SF21">
    <property type="entry name" value="LIPOPROTEIN YIAD-RELATED"/>
    <property type="match status" value="1"/>
</dbReference>
<evidence type="ECO:0000256" key="6">
    <source>
        <dbReference type="ARBA" id="ARBA00023136"/>
    </source>
</evidence>
<evidence type="ECO:0000313" key="10">
    <source>
        <dbReference type="EMBL" id="MYM36389.1"/>
    </source>
</evidence>
<comment type="caution">
    <text evidence="10">The sequence shown here is derived from an EMBL/GenBank/DDBJ whole genome shotgun (WGS) entry which is preliminary data.</text>
</comment>
<keyword evidence="5" id="KW-1133">Transmembrane helix</keyword>
<feature type="region of interest" description="Disordered" evidence="8">
    <location>
        <begin position="72"/>
        <end position="102"/>
    </location>
</feature>
<keyword evidence="10" id="KW-0966">Cell projection</keyword>
<feature type="compositionally biased region" description="Low complexity" evidence="8">
    <location>
        <begin position="300"/>
        <end position="309"/>
    </location>
</feature>
<evidence type="ECO:0000256" key="3">
    <source>
        <dbReference type="ARBA" id="ARBA00022475"/>
    </source>
</evidence>
<dbReference type="NCBIfam" id="NF006548">
    <property type="entry name" value="PRK09041.1"/>
    <property type="match status" value="1"/>
</dbReference>
<dbReference type="InterPro" id="IPR050330">
    <property type="entry name" value="Bact_OuterMem_StrucFunc"/>
</dbReference>
<dbReference type="Pfam" id="PF13677">
    <property type="entry name" value="MotB_plug"/>
    <property type="match status" value="1"/>
</dbReference>
<proteinExistence type="inferred from homology"/>
<organism evidence="10 11">
    <name type="scientific">Duganella lactea</name>
    <dbReference type="NCBI Taxonomy" id="2692173"/>
    <lineage>
        <taxon>Bacteria</taxon>
        <taxon>Pseudomonadati</taxon>
        <taxon>Pseudomonadota</taxon>
        <taxon>Betaproteobacteria</taxon>
        <taxon>Burkholderiales</taxon>
        <taxon>Oxalobacteraceae</taxon>
        <taxon>Telluria group</taxon>
        <taxon>Duganella</taxon>
    </lineage>
</organism>
<dbReference type="SUPFAM" id="SSF103088">
    <property type="entry name" value="OmpA-like"/>
    <property type="match status" value="1"/>
</dbReference>
<sequence>MAEEGLRPIIVKRVKKGGGGHHGGAWKIAYADFVTAMMAFFLLMWLLGSTTKGDLNGISEYFKTPLKVAMSGGSGSGDSSSIIKGGGKDLTRSDGQVKASDDPQVKKTYNLTAAKAALEAEENQRLKNLKERIENKIEANPLLKKYKEQLLLDITSEGLRIQIVDEQNRPMFALAKADLQPYTKEILHEIGFVLNDVPNRITLSGHTDSTPYMSDAGYSNWELSADRANASRRALIAGGMQDAKVLRVVGLASAINLDKADPFNPINRRISIVVMNRRAEDNVLRDGRKIEVGDVDEAAEVGTAAAPAKPGGPPVRK</sequence>
<protein>
    <submittedName>
        <fullName evidence="10">Flagellar motor protein MotB</fullName>
    </submittedName>
</protein>
<comment type="subcellular location">
    <subcellularLocation>
        <location evidence="1">Cell membrane</location>
        <topology evidence="1">Single-pass membrane protein</topology>
    </subcellularLocation>
</comment>
<evidence type="ECO:0000256" key="8">
    <source>
        <dbReference type="SAM" id="MobiDB-lite"/>
    </source>
</evidence>
<dbReference type="EMBL" id="WWCO01000014">
    <property type="protein sequence ID" value="MYM36389.1"/>
    <property type="molecule type" value="Genomic_DNA"/>
</dbReference>
<dbReference type="Proteomes" id="UP000449678">
    <property type="component" value="Unassembled WGS sequence"/>
</dbReference>
<evidence type="ECO:0000256" key="7">
    <source>
        <dbReference type="PROSITE-ProRule" id="PRU00473"/>
    </source>
</evidence>
<dbReference type="InterPro" id="IPR025713">
    <property type="entry name" value="MotB-like_N_dom"/>
</dbReference>
<evidence type="ECO:0000259" key="9">
    <source>
        <dbReference type="PROSITE" id="PS51123"/>
    </source>
</evidence>
<gene>
    <name evidence="10" type="primary">motB</name>
    <name evidence="10" type="ORF">GTP38_18815</name>
</gene>
<accession>A0ABW9V9S3</accession>
<dbReference type="Pfam" id="PF00691">
    <property type="entry name" value="OmpA"/>
    <property type="match status" value="1"/>
</dbReference>
<keyword evidence="4" id="KW-0812">Transmembrane</keyword>
<evidence type="ECO:0000256" key="1">
    <source>
        <dbReference type="ARBA" id="ARBA00004162"/>
    </source>
</evidence>
<dbReference type="RefSeq" id="WP_160991754.1">
    <property type="nucleotide sequence ID" value="NZ_WWCO01000014.1"/>
</dbReference>
<keyword evidence="11" id="KW-1185">Reference proteome</keyword>
<name>A0ABW9V9S3_9BURK</name>
<evidence type="ECO:0000313" key="11">
    <source>
        <dbReference type="Proteomes" id="UP000449678"/>
    </source>
</evidence>
<dbReference type="PANTHER" id="PTHR30329">
    <property type="entry name" value="STATOR ELEMENT OF FLAGELLAR MOTOR COMPLEX"/>
    <property type="match status" value="1"/>
</dbReference>
<keyword evidence="10" id="KW-0282">Flagellum</keyword>
<dbReference type="CDD" id="cd07185">
    <property type="entry name" value="OmpA_C-like"/>
    <property type="match status" value="1"/>
</dbReference>
<evidence type="ECO:0000256" key="5">
    <source>
        <dbReference type="ARBA" id="ARBA00022989"/>
    </source>
</evidence>
<dbReference type="InterPro" id="IPR006665">
    <property type="entry name" value="OmpA-like"/>
</dbReference>
<dbReference type="PROSITE" id="PS51123">
    <property type="entry name" value="OMPA_2"/>
    <property type="match status" value="1"/>
</dbReference>
<feature type="domain" description="OmpA-like" evidence="9">
    <location>
        <begin position="159"/>
        <end position="278"/>
    </location>
</feature>
<keyword evidence="3" id="KW-1003">Cell membrane</keyword>
<dbReference type="InterPro" id="IPR036737">
    <property type="entry name" value="OmpA-like_sf"/>
</dbReference>
<comment type="similarity">
    <text evidence="2">Belongs to the MotB family.</text>
</comment>
<keyword evidence="10" id="KW-0969">Cilium</keyword>
<feature type="region of interest" description="Disordered" evidence="8">
    <location>
        <begin position="295"/>
        <end position="317"/>
    </location>
</feature>
<dbReference type="Gene3D" id="3.30.1330.60">
    <property type="entry name" value="OmpA-like domain"/>
    <property type="match status" value="1"/>
</dbReference>
<evidence type="ECO:0000256" key="4">
    <source>
        <dbReference type="ARBA" id="ARBA00022692"/>
    </source>
</evidence>
<evidence type="ECO:0000256" key="2">
    <source>
        <dbReference type="ARBA" id="ARBA00008914"/>
    </source>
</evidence>
<keyword evidence="6 7" id="KW-0472">Membrane</keyword>